<keyword evidence="8" id="KW-1185">Reference proteome</keyword>
<reference evidence="7 8" key="1">
    <citation type="submission" date="2024-04" db="EMBL/GenBank/DDBJ databases">
        <authorList>
            <consortium name="Genoscope - CEA"/>
            <person name="William W."/>
        </authorList>
    </citation>
    <scope>NUCLEOTIDE SEQUENCE [LARGE SCALE GENOMIC DNA]</scope>
</reference>
<feature type="region of interest" description="Disordered" evidence="5">
    <location>
        <begin position="136"/>
        <end position="166"/>
    </location>
</feature>
<dbReference type="PROSITE" id="PS50089">
    <property type="entry name" value="ZF_RING_2"/>
    <property type="match status" value="1"/>
</dbReference>
<evidence type="ECO:0000313" key="7">
    <source>
        <dbReference type="EMBL" id="CAL1536907.1"/>
    </source>
</evidence>
<comment type="caution">
    <text evidence="7">The sequence shown here is derived from an EMBL/GenBank/DDBJ whole genome shotgun (WGS) entry which is preliminary data.</text>
</comment>
<dbReference type="EMBL" id="CAXITT010000242">
    <property type="protein sequence ID" value="CAL1536907.1"/>
    <property type="molecule type" value="Genomic_DNA"/>
</dbReference>
<feature type="region of interest" description="Disordered" evidence="5">
    <location>
        <begin position="194"/>
        <end position="222"/>
    </location>
</feature>
<organism evidence="7 8">
    <name type="scientific">Lymnaea stagnalis</name>
    <name type="common">Great pond snail</name>
    <name type="synonym">Helix stagnalis</name>
    <dbReference type="NCBI Taxonomy" id="6523"/>
    <lineage>
        <taxon>Eukaryota</taxon>
        <taxon>Metazoa</taxon>
        <taxon>Spiralia</taxon>
        <taxon>Lophotrochozoa</taxon>
        <taxon>Mollusca</taxon>
        <taxon>Gastropoda</taxon>
        <taxon>Heterobranchia</taxon>
        <taxon>Euthyneura</taxon>
        <taxon>Panpulmonata</taxon>
        <taxon>Hygrophila</taxon>
        <taxon>Lymnaeoidea</taxon>
        <taxon>Lymnaeidae</taxon>
        <taxon>Lymnaea</taxon>
    </lineage>
</organism>
<dbReference type="Pfam" id="PF13920">
    <property type="entry name" value="zf-C3HC4_3"/>
    <property type="match status" value="1"/>
</dbReference>
<dbReference type="Proteomes" id="UP001497497">
    <property type="component" value="Unassembled WGS sequence"/>
</dbReference>
<proteinExistence type="predicted"/>
<dbReference type="Gene3D" id="3.30.40.10">
    <property type="entry name" value="Zinc/RING finger domain, C3HC4 (zinc finger)"/>
    <property type="match status" value="1"/>
</dbReference>
<evidence type="ECO:0000259" key="6">
    <source>
        <dbReference type="PROSITE" id="PS50089"/>
    </source>
</evidence>
<keyword evidence="1" id="KW-0479">Metal-binding</keyword>
<evidence type="ECO:0000256" key="5">
    <source>
        <dbReference type="SAM" id="MobiDB-lite"/>
    </source>
</evidence>
<evidence type="ECO:0000256" key="3">
    <source>
        <dbReference type="ARBA" id="ARBA00022833"/>
    </source>
</evidence>
<feature type="domain" description="RING-type" evidence="6">
    <location>
        <begin position="313"/>
        <end position="348"/>
    </location>
</feature>
<dbReference type="GO" id="GO:0008270">
    <property type="term" value="F:zinc ion binding"/>
    <property type="evidence" value="ECO:0007669"/>
    <property type="project" value="UniProtKB-KW"/>
</dbReference>
<evidence type="ECO:0000313" key="8">
    <source>
        <dbReference type="Proteomes" id="UP001497497"/>
    </source>
</evidence>
<evidence type="ECO:0000256" key="1">
    <source>
        <dbReference type="ARBA" id="ARBA00022723"/>
    </source>
</evidence>
<feature type="compositionally biased region" description="Low complexity" evidence="5">
    <location>
        <begin position="137"/>
        <end position="153"/>
    </location>
</feature>
<name>A0AAV2HTR5_LYMST</name>
<feature type="compositionally biased region" description="Polar residues" evidence="5">
    <location>
        <begin position="154"/>
        <end position="166"/>
    </location>
</feature>
<protein>
    <recommendedName>
        <fullName evidence="6">RING-type domain-containing protein</fullName>
    </recommendedName>
</protein>
<evidence type="ECO:0000256" key="4">
    <source>
        <dbReference type="PROSITE-ProRule" id="PRU00175"/>
    </source>
</evidence>
<sequence length="360" mass="39325">MASRIRRRSESQLSPEEESLLQTIISQDGESLWSLMQRHRLALVAVLQMEDGYHERFVLYVAGQLERDGKSVTSANLYAEVERRAALFTDSFMKKLNAQTFSKTFSDLTERKTPAPQVNSSATSFRSASRLPVADIATPGSATGESAATATPGQNQRNSVTQPLNSPQYILTESNRIREGASSLVTADCAAGGATAVKGTPSPTDRVKRNNPQRENSSLSSGCGVDAVDGAVLYEDEVDNAAPKRGFTTSRPQPPKTGADVTYNTGTFVRDSSMAKPRESEELQDERKKTEHIRECLYAVTGENKILESYRLCTVCRKSPRNITFLPCGHFTTCRECAGPIYVCGLCSKNVLATVDTFLS</sequence>
<feature type="region of interest" description="Disordered" evidence="5">
    <location>
        <begin position="243"/>
        <end position="264"/>
    </location>
</feature>
<dbReference type="InterPro" id="IPR013083">
    <property type="entry name" value="Znf_RING/FYVE/PHD"/>
</dbReference>
<dbReference type="AlphaFoldDB" id="A0AAV2HTR5"/>
<accession>A0AAV2HTR5</accession>
<keyword evidence="3" id="KW-0862">Zinc</keyword>
<dbReference type="InterPro" id="IPR001841">
    <property type="entry name" value="Znf_RING"/>
</dbReference>
<keyword evidence="2 4" id="KW-0863">Zinc-finger</keyword>
<gene>
    <name evidence="7" type="ORF">GSLYS_00010820001</name>
</gene>
<evidence type="ECO:0000256" key="2">
    <source>
        <dbReference type="ARBA" id="ARBA00022771"/>
    </source>
</evidence>
<dbReference type="FunFam" id="1.10.1170.10:FF:000002">
    <property type="entry name" value="Baculoviral IAP repeat containing 7"/>
    <property type="match status" value="1"/>
</dbReference>